<name>A0A927B6P7_9BACT</name>
<dbReference type="EMBL" id="JACXAA010000011">
    <property type="protein sequence ID" value="MBD2756273.1"/>
    <property type="molecule type" value="Genomic_DNA"/>
</dbReference>
<feature type="transmembrane region" description="Helical" evidence="6">
    <location>
        <begin position="129"/>
        <end position="148"/>
    </location>
</feature>
<evidence type="ECO:0000256" key="4">
    <source>
        <dbReference type="ARBA" id="ARBA00022989"/>
    </source>
</evidence>
<dbReference type="PANTHER" id="PTHR38459">
    <property type="entry name" value="PROPHAGE BACTOPRENOL-LINKED GLUCOSE TRANSLOCASE HOMOLOG"/>
    <property type="match status" value="1"/>
</dbReference>
<keyword evidence="5 6" id="KW-0472">Membrane</keyword>
<comment type="subcellular location">
    <subcellularLocation>
        <location evidence="1">Membrane</location>
        <topology evidence="1">Multi-pass membrane protein</topology>
    </subcellularLocation>
</comment>
<feature type="domain" description="GtrA/DPMS transmembrane" evidence="7">
    <location>
        <begin position="25"/>
        <end position="150"/>
    </location>
</feature>
<feature type="transmembrane region" description="Helical" evidence="6">
    <location>
        <begin position="87"/>
        <end position="109"/>
    </location>
</feature>
<feature type="transmembrane region" description="Helical" evidence="6">
    <location>
        <begin position="21"/>
        <end position="43"/>
    </location>
</feature>
<accession>A0A927B6P7</accession>
<protein>
    <submittedName>
        <fullName evidence="8">GtrA family protein</fullName>
    </submittedName>
</protein>
<gene>
    <name evidence="8" type="ORF">IC230_25470</name>
</gene>
<proteinExistence type="inferred from homology"/>
<comment type="similarity">
    <text evidence="2">Belongs to the GtrA family.</text>
</comment>
<dbReference type="InterPro" id="IPR051401">
    <property type="entry name" value="GtrA_CellWall_Glycosyl"/>
</dbReference>
<evidence type="ECO:0000259" key="7">
    <source>
        <dbReference type="Pfam" id="PF04138"/>
    </source>
</evidence>
<evidence type="ECO:0000313" key="9">
    <source>
        <dbReference type="Proteomes" id="UP000653797"/>
    </source>
</evidence>
<keyword evidence="9" id="KW-1185">Reference proteome</keyword>
<keyword evidence="4 6" id="KW-1133">Transmembrane helix</keyword>
<dbReference type="InterPro" id="IPR007267">
    <property type="entry name" value="GtrA_DPMS_TM"/>
</dbReference>
<evidence type="ECO:0000256" key="1">
    <source>
        <dbReference type="ARBA" id="ARBA00004141"/>
    </source>
</evidence>
<evidence type="ECO:0000256" key="5">
    <source>
        <dbReference type="ARBA" id="ARBA00023136"/>
    </source>
</evidence>
<feature type="transmembrane region" description="Helical" evidence="6">
    <location>
        <begin position="55"/>
        <end position="75"/>
    </location>
</feature>
<organism evidence="8 9">
    <name type="scientific">Spirosoma validum</name>
    <dbReference type="NCBI Taxonomy" id="2771355"/>
    <lineage>
        <taxon>Bacteria</taxon>
        <taxon>Pseudomonadati</taxon>
        <taxon>Bacteroidota</taxon>
        <taxon>Cytophagia</taxon>
        <taxon>Cytophagales</taxon>
        <taxon>Cytophagaceae</taxon>
        <taxon>Spirosoma</taxon>
    </lineage>
</organism>
<evidence type="ECO:0000313" key="8">
    <source>
        <dbReference type="EMBL" id="MBD2756273.1"/>
    </source>
</evidence>
<comment type="caution">
    <text evidence="8">The sequence shown here is derived from an EMBL/GenBank/DDBJ whole genome shotgun (WGS) entry which is preliminary data.</text>
</comment>
<sequence>MPAKTVNVSAIEQPKTNSYKSFFSFFLTALFGASVNFFSQIFFRETLKFDYSTSVLLGYLTATVVSFLPTKLFAFSAKQTGNTGREMVKFVIIALIAWGVQVGVAVATLEWVANPHFPEVSMFWREKGSHVVGMGFSFLANYFGHKLLTFRSTGVYDRILSRSSKEEEKQL</sequence>
<dbReference type="PANTHER" id="PTHR38459:SF1">
    <property type="entry name" value="PROPHAGE BACTOPRENOL-LINKED GLUCOSE TRANSLOCASE HOMOLOG"/>
    <property type="match status" value="1"/>
</dbReference>
<dbReference type="Proteomes" id="UP000653797">
    <property type="component" value="Unassembled WGS sequence"/>
</dbReference>
<reference evidence="8" key="1">
    <citation type="submission" date="2020-09" db="EMBL/GenBank/DDBJ databases">
        <authorList>
            <person name="Kim M.K."/>
        </authorList>
    </citation>
    <scope>NUCLEOTIDE SEQUENCE</scope>
    <source>
        <strain evidence="8">BT704</strain>
    </source>
</reference>
<evidence type="ECO:0000256" key="3">
    <source>
        <dbReference type="ARBA" id="ARBA00022692"/>
    </source>
</evidence>
<dbReference type="Pfam" id="PF04138">
    <property type="entry name" value="GtrA_DPMS_TM"/>
    <property type="match status" value="1"/>
</dbReference>
<evidence type="ECO:0000256" key="6">
    <source>
        <dbReference type="SAM" id="Phobius"/>
    </source>
</evidence>
<evidence type="ECO:0000256" key="2">
    <source>
        <dbReference type="ARBA" id="ARBA00009399"/>
    </source>
</evidence>
<dbReference type="AlphaFoldDB" id="A0A927B6P7"/>
<dbReference type="GO" id="GO:0005886">
    <property type="term" value="C:plasma membrane"/>
    <property type="evidence" value="ECO:0007669"/>
    <property type="project" value="TreeGrafter"/>
</dbReference>
<dbReference type="GO" id="GO:0000271">
    <property type="term" value="P:polysaccharide biosynthetic process"/>
    <property type="evidence" value="ECO:0007669"/>
    <property type="project" value="InterPro"/>
</dbReference>
<keyword evidence="3 6" id="KW-0812">Transmembrane</keyword>